<evidence type="ECO:0000313" key="2">
    <source>
        <dbReference type="EMBL" id="KAF2767812.1"/>
    </source>
</evidence>
<gene>
    <name evidence="2" type="ORF">EJ03DRAFT_328837</name>
</gene>
<feature type="region of interest" description="Disordered" evidence="1">
    <location>
        <begin position="7"/>
        <end position="29"/>
    </location>
</feature>
<organism evidence="2 3">
    <name type="scientific">Teratosphaeria nubilosa</name>
    <dbReference type="NCBI Taxonomy" id="161662"/>
    <lineage>
        <taxon>Eukaryota</taxon>
        <taxon>Fungi</taxon>
        <taxon>Dikarya</taxon>
        <taxon>Ascomycota</taxon>
        <taxon>Pezizomycotina</taxon>
        <taxon>Dothideomycetes</taxon>
        <taxon>Dothideomycetidae</taxon>
        <taxon>Mycosphaerellales</taxon>
        <taxon>Teratosphaeriaceae</taxon>
        <taxon>Teratosphaeria</taxon>
    </lineage>
</organism>
<protein>
    <submittedName>
        <fullName evidence="2">Uncharacterized protein</fullName>
    </submittedName>
</protein>
<proteinExistence type="predicted"/>
<accession>A0A6G1L5F1</accession>
<reference evidence="2" key="1">
    <citation type="journal article" date="2020" name="Stud. Mycol.">
        <title>101 Dothideomycetes genomes: a test case for predicting lifestyles and emergence of pathogens.</title>
        <authorList>
            <person name="Haridas S."/>
            <person name="Albert R."/>
            <person name="Binder M."/>
            <person name="Bloem J."/>
            <person name="Labutti K."/>
            <person name="Salamov A."/>
            <person name="Andreopoulos B."/>
            <person name="Baker S."/>
            <person name="Barry K."/>
            <person name="Bills G."/>
            <person name="Bluhm B."/>
            <person name="Cannon C."/>
            <person name="Castanera R."/>
            <person name="Culley D."/>
            <person name="Daum C."/>
            <person name="Ezra D."/>
            <person name="Gonzalez J."/>
            <person name="Henrissat B."/>
            <person name="Kuo A."/>
            <person name="Liang C."/>
            <person name="Lipzen A."/>
            <person name="Lutzoni F."/>
            <person name="Magnuson J."/>
            <person name="Mondo S."/>
            <person name="Nolan M."/>
            <person name="Ohm R."/>
            <person name="Pangilinan J."/>
            <person name="Park H.-J."/>
            <person name="Ramirez L."/>
            <person name="Alfaro M."/>
            <person name="Sun H."/>
            <person name="Tritt A."/>
            <person name="Yoshinaga Y."/>
            <person name="Zwiers L.-H."/>
            <person name="Turgeon B."/>
            <person name="Goodwin S."/>
            <person name="Spatafora J."/>
            <person name="Crous P."/>
            <person name="Grigoriev I."/>
        </authorList>
    </citation>
    <scope>NUCLEOTIDE SEQUENCE</scope>
    <source>
        <strain evidence="2">CBS 116005</strain>
    </source>
</reference>
<keyword evidence="3" id="KW-1185">Reference proteome</keyword>
<dbReference type="AlphaFoldDB" id="A0A6G1L5F1"/>
<dbReference type="EMBL" id="ML995851">
    <property type="protein sequence ID" value="KAF2767812.1"/>
    <property type="molecule type" value="Genomic_DNA"/>
</dbReference>
<dbReference type="Proteomes" id="UP000799436">
    <property type="component" value="Unassembled WGS sequence"/>
</dbReference>
<sequence length="109" mass="12349">MLFCARDTSEWQQRLTRPDRQTPPRSHANDVAAVSLGTLTAAVVYRGVARKRTDLCRSALWEQRPRRLRSSSLSVCHIGAWTESTASLPASNFHLPRLDRNDFQVPKFG</sequence>
<evidence type="ECO:0000313" key="3">
    <source>
        <dbReference type="Proteomes" id="UP000799436"/>
    </source>
</evidence>
<name>A0A6G1L5F1_9PEZI</name>
<evidence type="ECO:0000256" key="1">
    <source>
        <dbReference type="SAM" id="MobiDB-lite"/>
    </source>
</evidence>